<keyword evidence="2" id="KW-0560">Oxidoreductase</keyword>
<dbReference type="SUPFAM" id="SSF51735">
    <property type="entry name" value="NAD(P)-binding Rossmann-fold domains"/>
    <property type="match status" value="1"/>
</dbReference>
<dbReference type="EMBL" id="JAVDUJ010000001">
    <property type="protein sequence ID" value="MDR6938900.1"/>
    <property type="molecule type" value="Genomic_DNA"/>
</dbReference>
<dbReference type="PANTHER" id="PTHR24321:SF8">
    <property type="entry name" value="ESTRADIOL 17-BETA-DEHYDROGENASE 8-RELATED"/>
    <property type="match status" value="1"/>
</dbReference>
<reference evidence="3 4" key="1">
    <citation type="submission" date="2023-07" db="EMBL/GenBank/DDBJ databases">
        <title>Sequencing the genomes of 1000 actinobacteria strains.</title>
        <authorList>
            <person name="Klenk H.-P."/>
        </authorList>
    </citation>
    <scope>NUCLEOTIDE SEQUENCE [LARGE SCALE GENOMIC DNA]</scope>
    <source>
        <strain evidence="3 4">DSM 15539</strain>
    </source>
</reference>
<dbReference type="InterPro" id="IPR020904">
    <property type="entry name" value="Sc_DH/Rdtase_CS"/>
</dbReference>
<dbReference type="PRINTS" id="PR00080">
    <property type="entry name" value="SDRFAMILY"/>
</dbReference>
<gene>
    <name evidence="3" type="ORF">J2S36_000443</name>
</gene>
<dbReference type="Proteomes" id="UP001266099">
    <property type="component" value="Unassembled WGS sequence"/>
</dbReference>
<evidence type="ECO:0000256" key="2">
    <source>
        <dbReference type="ARBA" id="ARBA00023002"/>
    </source>
</evidence>
<proteinExistence type="inferred from homology"/>
<dbReference type="Gene3D" id="3.40.50.720">
    <property type="entry name" value="NAD(P)-binding Rossmann-like Domain"/>
    <property type="match status" value="1"/>
</dbReference>
<keyword evidence="4" id="KW-1185">Reference proteome</keyword>
<dbReference type="Pfam" id="PF13561">
    <property type="entry name" value="adh_short_C2"/>
    <property type="match status" value="1"/>
</dbReference>
<sequence length="249" mass="26279">MAEEIRKIKYDLSDKVALITGGASGLGLATAKRMLESGAKVVIADYSDKGAEVAEEIGALFIKTDVTKEDDIKAAVNKAVEEFGKLDICVASAGIGGISKHIDDELLANWQKVNDVDYTGIMLTNKHAIQQMRLQGKGGAIINLASMFGLVAVPDNIAYSSAKGGVVNMTHAAGCSYPEEGIRVNAVCPGVIDTPLIPEDQKVVYRKLHPARRLGASWEVASLITFLASDEASFITGAAIPIDGGYTAI</sequence>
<name>A0ABU1T0S4_9ACTO</name>
<evidence type="ECO:0000313" key="3">
    <source>
        <dbReference type="EMBL" id="MDR6938900.1"/>
    </source>
</evidence>
<dbReference type="RefSeq" id="WP_309955087.1">
    <property type="nucleotide sequence ID" value="NZ_JAVDUJ010000001.1"/>
</dbReference>
<dbReference type="InterPro" id="IPR002347">
    <property type="entry name" value="SDR_fam"/>
</dbReference>
<evidence type="ECO:0000313" key="4">
    <source>
        <dbReference type="Proteomes" id="UP001266099"/>
    </source>
</evidence>
<protein>
    <submittedName>
        <fullName evidence="3">NAD(P)-dependent dehydrogenase (Short-subunit alcohol dehydrogenase family)</fullName>
    </submittedName>
</protein>
<evidence type="ECO:0000256" key="1">
    <source>
        <dbReference type="ARBA" id="ARBA00006484"/>
    </source>
</evidence>
<dbReference type="PRINTS" id="PR00081">
    <property type="entry name" value="GDHRDH"/>
</dbReference>
<accession>A0ABU1T0S4</accession>
<dbReference type="InterPro" id="IPR036291">
    <property type="entry name" value="NAD(P)-bd_dom_sf"/>
</dbReference>
<organism evidence="3 4">
    <name type="scientific">Arcanobacterium hippocoleae</name>
    <dbReference type="NCBI Taxonomy" id="149017"/>
    <lineage>
        <taxon>Bacteria</taxon>
        <taxon>Bacillati</taxon>
        <taxon>Actinomycetota</taxon>
        <taxon>Actinomycetes</taxon>
        <taxon>Actinomycetales</taxon>
        <taxon>Actinomycetaceae</taxon>
        <taxon>Arcanobacterium</taxon>
    </lineage>
</organism>
<dbReference type="PANTHER" id="PTHR24321">
    <property type="entry name" value="DEHYDROGENASES, SHORT CHAIN"/>
    <property type="match status" value="1"/>
</dbReference>
<dbReference type="CDD" id="cd05233">
    <property type="entry name" value="SDR_c"/>
    <property type="match status" value="1"/>
</dbReference>
<comment type="caution">
    <text evidence="3">The sequence shown here is derived from an EMBL/GenBank/DDBJ whole genome shotgun (WGS) entry which is preliminary data.</text>
</comment>
<comment type="similarity">
    <text evidence="1">Belongs to the short-chain dehydrogenases/reductases (SDR) family.</text>
</comment>
<dbReference type="PROSITE" id="PS00061">
    <property type="entry name" value="ADH_SHORT"/>
    <property type="match status" value="1"/>
</dbReference>